<evidence type="ECO:0000256" key="14">
    <source>
        <dbReference type="HAMAP-Rule" id="MF_01033"/>
    </source>
</evidence>
<evidence type="ECO:0000256" key="12">
    <source>
        <dbReference type="ARBA" id="ARBA00023211"/>
    </source>
</evidence>
<dbReference type="EMBL" id="CP001744">
    <property type="protein sequence ID" value="ADG69711.1"/>
    <property type="molecule type" value="Genomic_DNA"/>
</dbReference>
<organism evidence="17 18">
    <name type="scientific">Planctopirus limnophila (strain ATCC 43296 / DSM 3776 / IFAM 1008 / Mu 290)</name>
    <name type="common">Planctomyces limnophilus</name>
    <dbReference type="NCBI Taxonomy" id="521674"/>
    <lineage>
        <taxon>Bacteria</taxon>
        <taxon>Pseudomonadati</taxon>
        <taxon>Planctomycetota</taxon>
        <taxon>Planctomycetia</taxon>
        <taxon>Planctomycetales</taxon>
        <taxon>Planctomycetaceae</taxon>
        <taxon>Planctopirus</taxon>
    </lineage>
</organism>
<dbReference type="GO" id="GO:0009098">
    <property type="term" value="P:L-leucine biosynthetic process"/>
    <property type="evidence" value="ECO:0007669"/>
    <property type="project" value="UniProtKB-UniRule"/>
</dbReference>
<comment type="catalytic activity">
    <reaction evidence="1 14 15">
        <text>(2R,3S)-3-isopropylmalate + NAD(+) = 4-methyl-2-oxopentanoate + CO2 + NADH</text>
        <dbReference type="Rhea" id="RHEA:32271"/>
        <dbReference type="ChEBI" id="CHEBI:16526"/>
        <dbReference type="ChEBI" id="CHEBI:17865"/>
        <dbReference type="ChEBI" id="CHEBI:35121"/>
        <dbReference type="ChEBI" id="CHEBI:57540"/>
        <dbReference type="ChEBI" id="CHEBI:57945"/>
        <dbReference type="EC" id="1.1.1.85"/>
    </reaction>
</comment>
<keyword evidence="14" id="KW-0963">Cytoplasm</keyword>
<evidence type="ECO:0000313" key="18">
    <source>
        <dbReference type="Proteomes" id="UP000002220"/>
    </source>
</evidence>
<evidence type="ECO:0000256" key="7">
    <source>
        <dbReference type="ARBA" id="ARBA00022605"/>
    </source>
</evidence>
<dbReference type="PANTHER" id="PTHR42979">
    <property type="entry name" value="3-ISOPROPYLMALATE DEHYDROGENASE"/>
    <property type="match status" value="1"/>
</dbReference>
<dbReference type="HAMAP" id="MF_01033">
    <property type="entry name" value="LeuB_type1"/>
    <property type="match status" value="1"/>
</dbReference>
<gene>
    <name evidence="14" type="primary">leuB</name>
    <name evidence="17" type="ordered locus">Plim_3900</name>
</gene>
<evidence type="ECO:0000256" key="5">
    <source>
        <dbReference type="ARBA" id="ARBA00011738"/>
    </source>
</evidence>
<evidence type="ECO:0000256" key="4">
    <source>
        <dbReference type="ARBA" id="ARBA00008319"/>
    </source>
</evidence>
<protein>
    <recommendedName>
        <fullName evidence="14">3-isopropylmalate dehydrogenase</fullName>
        <ecNumber evidence="14">1.1.1.85</ecNumber>
    </recommendedName>
    <alternativeName>
        <fullName evidence="14">3-IPM-DH</fullName>
    </alternativeName>
    <alternativeName>
        <fullName evidence="14">Beta-IPM dehydrogenase</fullName>
        <shortName evidence="14">IMDH</shortName>
    </alternativeName>
</protein>
<feature type="binding site" evidence="14">
    <location>
        <position position="110"/>
    </location>
    <ligand>
        <name>substrate</name>
    </ligand>
</feature>
<dbReference type="FunFam" id="3.40.718.10:FF:000006">
    <property type="entry name" value="3-isopropylmalate dehydrogenase"/>
    <property type="match status" value="1"/>
</dbReference>
<dbReference type="GO" id="GO:0051287">
    <property type="term" value="F:NAD binding"/>
    <property type="evidence" value="ECO:0007669"/>
    <property type="project" value="InterPro"/>
</dbReference>
<evidence type="ECO:0000256" key="15">
    <source>
        <dbReference type="RuleBase" id="RU004445"/>
    </source>
</evidence>
<proteinExistence type="inferred from homology"/>
<dbReference type="NCBIfam" id="TIGR00169">
    <property type="entry name" value="leuB"/>
    <property type="match status" value="1"/>
</dbReference>
<evidence type="ECO:0000256" key="9">
    <source>
        <dbReference type="ARBA" id="ARBA00022842"/>
    </source>
</evidence>
<evidence type="ECO:0000256" key="1">
    <source>
        <dbReference type="ARBA" id="ARBA00000624"/>
    </source>
</evidence>
<feature type="binding site" evidence="14">
    <location>
        <begin position="296"/>
        <end position="308"/>
    </location>
    <ligand>
        <name>NAD(+)</name>
        <dbReference type="ChEBI" id="CHEBI:57540"/>
    </ligand>
</feature>
<dbReference type="STRING" id="521674.Plim_3900"/>
<dbReference type="GO" id="GO:0000287">
    <property type="term" value="F:magnesium ion binding"/>
    <property type="evidence" value="ECO:0007669"/>
    <property type="project" value="InterPro"/>
</dbReference>
<comment type="pathway">
    <text evidence="3 14 15">Amino-acid biosynthesis; L-leucine biosynthesis; L-leucine from 3-methyl-2-oxobutanoate: step 3/4.</text>
</comment>
<dbReference type="PROSITE" id="PS00470">
    <property type="entry name" value="IDH_IMDH"/>
    <property type="match status" value="1"/>
</dbReference>
<keyword evidence="10 14" id="KW-0560">Oxidoreductase</keyword>
<evidence type="ECO:0000256" key="3">
    <source>
        <dbReference type="ARBA" id="ARBA00004762"/>
    </source>
</evidence>
<keyword evidence="9 14" id="KW-0460">Magnesium</keyword>
<evidence type="ECO:0000313" key="17">
    <source>
        <dbReference type="EMBL" id="ADG69711.1"/>
    </source>
</evidence>
<dbReference type="SMART" id="SM01329">
    <property type="entry name" value="Iso_dh"/>
    <property type="match status" value="1"/>
</dbReference>
<dbReference type="InterPro" id="IPR024084">
    <property type="entry name" value="IsoPropMal-DH-like_dom"/>
</dbReference>
<name>D5SX89_PLAL2</name>
<evidence type="ECO:0000256" key="6">
    <source>
        <dbReference type="ARBA" id="ARBA00022430"/>
    </source>
</evidence>
<comment type="function">
    <text evidence="14 15">Catalyzes the oxidation of 3-carboxy-2-hydroxy-4-methylpentanoate (3-isopropylmalate) to 3-carboxy-4-methyl-2-oxopentanoate. The product decarboxylates to 4-methyl-2 oxopentanoate.</text>
</comment>
<reference evidence="17 18" key="1">
    <citation type="journal article" date="2010" name="Stand. Genomic Sci.">
        <title>Complete genome sequence of Planctomyces limnophilus type strain (Mu 290).</title>
        <authorList>
            <person name="Labutti K."/>
            <person name="Sikorski J."/>
            <person name="Schneider S."/>
            <person name="Nolan M."/>
            <person name="Lucas S."/>
            <person name="Glavina Del Rio T."/>
            <person name="Tice H."/>
            <person name="Cheng J.F."/>
            <person name="Goodwin L."/>
            <person name="Pitluck S."/>
            <person name="Liolios K."/>
            <person name="Ivanova N."/>
            <person name="Mavromatis K."/>
            <person name="Mikhailova N."/>
            <person name="Pati A."/>
            <person name="Chen A."/>
            <person name="Palaniappan K."/>
            <person name="Land M."/>
            <person name="Hauser L."/>
            <person name="Chang Y.J."/>
            <person name="Jeffries C.D."/>
            <person name="Tindall B.J."/>
            <person name="Rohde M."/>
            <person name="Goker M."/>
            <person name="Woyke T."/>
            <person name="Bristow J."/>
            <person name="Eisen J.A."/>
            <person name="Markowitz V."/>
            <person name="Hugenholtz P."/>
            <person name="Kyrpides N.C."/>
            <person name="Klenk H.P."/>
            <person name="Lapidus A."/>
        </authorList>
    </citation>
    <scope>NUCLEOTIDE SEQUENCE [LARGE SCALE GENOMIC DNA]</scope>
    <source>
        <strain evidence="18">ATCC 43296 / DSM 3776 / IFAM 1008 / 290</strain>
    </source>
</reference>
<sequence>MKLSKAYLFEKALAVRAQIALLPGDGIGVEVVAEAEKLLQAVAKKFGHEFSFVRGLIGGCAIDATGEALPDETLSICRASQAILLGAVGGPKWDNPSAKTRPEAGLLKIRKELGLFANVRPIKASPYLVQASPLKTEIVAGVDILFFRELTGGLYFGESGRKTNPDGSETAFNTMIYSTYEIERIVRLAGQAARGRRKKVTSVDKANVLEVSRLWRQTFDRVMQAEFPDVQTEHVLIDAMAMHLISKPKNFDVVVTENLFGDILTDEGSMLPGSMGLLPSASLGADGPGLYEPIHGSAPDIAGKGIANPLATILAAAMLLRHSLHLETEAVAIEKAVDHVLSRGHRTADIAGGGPAVSTVRMGELVLEAFLAV</sequence>
<feature type="domain" description="Isopropylmalate dehydrogenase-like" evidence="16">
    <location>
        <begin position="18"/>
        <end position="366"/>
    </location>
</feature>
<evidence type="ECO:0000256" key="2">
    <source>
        <dbReference type="ARBA" id="ARBA00001936"/>
    </source>
</evidence>
<keyword evidence="6 14" id="KW-0432">Leucine biosynthesis</keyword>
<dbReference type="HOGENOM" id="CLU_031953_0_3_0"/>
<comment type="similarity">
    <text evidence="4 14">Belongs to the isocitrate and isopropylmalate dehydrogenases family. LeuB type 1 subfamily.</text>
</comment>
<evidence type="ECO:0000256" key="11">
    <source>
        <dbReference type="ARBA" id="ARBA00023027"/>
    </source>
</evidence>
<feature type="site" description="Important for catalysis" evidence="14">
    <location>
        <position position="205"/>
    </location>
</feature>
<feature type="binding site" evidence="14">
    <location>
        <position position="266"/>
    </location>
    <ligand>
        <name>Mg(2+)</name>
        <dbReference type="ChEBI" id="CHEBI:18420"/>
    </ligand>
</feature>
<evidence type="ECO:0000256" key="10">
    <source>
        <dbReference type="ARBA" id="ARBA00023002"/>
    </source>
</evidence>
<dbReference type="InterPro" id="IPR019818">
    <property type="entry name" value="IsoCit/isopropylmalate_DH_CS"/>
</dbReference>
<dbReference type="GO" id="GO:0003862">
    <property type="term" value="F:3-isopropylmalate dehydrogenase activity"/>
    <property type="evidence" value="ECO:0007669"/>
    <property type="project" value="UniProtKB-UniRule"/>
</dbReference>
<accession>D5SX89</accession>
<feature type="site" description="Important for catalysis" evidence="14">
    <location>
        <position position="155"/>
    </location>
</feature>
<comment type="subcellular location">
    <subcellularLocation>
        <location evidence="14">Cytoplasm</location>
    </subcellularLocation>
</comment>
<comment type="cofactor">
    <cofactor evidence="2">
        <name>Mn(2+)</name>
        <dbReference type="ChEBI" id="CHEBI:29035"/>
    </cofactor>
</comment>
<feature type="binding site" evidence="14">
    <location>
        <position position="120"/>
    </location>
    <ligand>
        <name>substrate</name>
    </ligand>
</feature>
<evidence type="ECO:0000256" key="8">
    <source>
        <dbReference type="ARBA" id="ARBA00022723"/>
    </source>
</evidence>
<keyword evidence="11 14" id="KW-0520">NAD</keyword>
<dbReference type="Pfam" id="PF00180">
    <property type="entry name" value="Iso_dh"/>
    <property type="match status" value="1"/>
</dbReference>
<evidence type="ECO:0000259" key="16">
    <source>
        <dbReference type="SMART" id="SM01329"/>
    </source>
</evidence>
<feature type="binding site" evidence="14">
    <location>
        <position position="148"/>
    </location>
    <ligand>
        <name>substrate</name>
    </ligand>
</feature>
<dbReference type="InterPro" id="IPR004429">
    <property type="entry name" value="Isopropylmalate_DH"/>
</dbReference>
<feature type="binding site" evidence="14">
    <location>
        <begin position="90"/>
        <end position="103"/>
    </location>
    <ligand>
        <name>NAD(+)</name>
        <dbReference type="ChEBI" id="CHEBI:57540"/>
    </ligand>
</feature>
<keyword evidence="7 14" id="KW-0028">Amino-acid biosynthesis</keyword>
<dbReference type="EC" id="1.1.1.85" evidence="14"/>
<keyword evidence="18" id="KW-1185">Reference proteome</keyword>
<keyword evidence="8 14" id="KW-0479">Metal-binding</keyword>
<dbReference type="Gene3D" id="3.40.718.10">
    <property type="entry name" value="Isopropylmalate Dehydrogenase"/>
    <property type="match status" value="1"/>
</dbReference>
<keyword evidence="13 14" id="KW-0100">Branched-chain amino acid biosynthesis</keyword>
<dbReference type="KEGG" id="plm:Plim_3900"/>
<comment type="cofactor">
    <cofactor evidence="14 15">
        <name>Mg(2+)</name>
        <dbReference type="ChEBI" id="CHEBI:18420"/>
    </cofactor>
    <cofactor evidence="14 15">
        <name>Mn(2+)</name>
        <dbReference type="ChEBI" id="CHEBI:29035"/>
    </cofactor>
    <text evidence="14 15">Binds 1 Mg(2+) or Mn(2+) ion per subunit.</text>
</comment>
<dbReference type="PANTHER" id="PTHR42979:SF1">
    <property type="entry name" value="3-ISOPROPYLMALATE DEHYDROGENASE"/>
    <property type="match status" value="1"/>
</dbReference>
<evidence type="ECO:0000256" key="13">
    <source>
        <dbReference type="ARBA" id="ARBA00023304"/>
    </source>
</evidence>
<dbReference type="AlphaFoldDB" id="D5SX89"/>
<comment type="subunit">
    <text evidence="5 14 15">Homodimer.</text>
</comment>
<feature type="binding site" evidence="14">
    <location>
        <position position="238"/>
    </location>
    <ligand>
        <name>substrate</name>
    </ligand>
</feature>
<keyword evidence="12 14" id="KW-0464">Manganese</keyword>
<dbReference type="Proteomes" id="UP000002220">
    <property type="component" value="Chromosome"/>
</dbReference>
<dbReference type="SUPFAM" id="SSF53659">
    <property type="entry name" value="Isocitrate/Isopropylmalate dehydrogenase-like"/>
    <property type="match status" value="1"/>
</dbReference>
<dbReference type="UniPathway" id="UPA00048">
    <property type="reaction ID" value="UER00072"/>
</dbReference>
<feature type="binding site" evidence="14">
    <location>
        <position position="262"/>
    </location>
    <ligand>
        <name>Mg(2+)</name>
        <dbReference type="ChEBI" id="CHEBI:18420"/>
    </ligand>
</feature>
<dbReference type="eggNOG" id="COG0473">
    <property type="taxonomic scope" value="Bacteria"/>
</dbReference>
<dbReference type="GO" id="GO:0005829">
    <property type="term" value="C:cytosol"/>
    <property type="evidence" value="ECO:0007669"/>
    <property type="project" value="TreeGrafter"/>
</dbReference>
<feature type="binding site" evidence="14">
    <location>
        <position position="238"/>
    </location>
    <ligand>
        <name>Mg(2+)</name>
        <dbReference type="ChEBI" id="CHEBI:18420"/>
    </ligand>
</feature>